<accession>A0AC61QRU2</accession>
<evidence type="ECO:0000313" key="1">
    <source>
        <dbReference type="EMBL" id="TGX83122.1"/>
    </source>
</evidence>
<name>A0AC61QRU2_9BACT</name>
<dbReference type="EMBL" id="SRZC01000005">
    <property type="protein sequence ID" value="TGX83122.1"/>
    <property type="molecule type" value="Genomic_DNA"/>
</dbReference>
<dbReference type="Proteomes" id="UP000308886">
    <property type="component" value="Unassembled WGS sequence"/>
</dbReference>
<comment type="caution">
    <text evidence="1">The sequence shown here is derived from an EMBL/GenBank/DDBJ whole genome shotgun (WGS) entry which is preliminary data.</text>
</comment>
<reference evidence="1" key="1">
    <citation type="submission" date="2019-04" db="EMBL/GenBank/DDBJ databases">
        <title>Microbes associate with the intestines of laboratory mice.</title>
        <authorList>
            <person name="Navarre W."/>
            <person name="Wong E."/>
            <person name="Huang K."/>
            <person name="Tropini C."/>
            <person name="Ng K."/>
            <person name="Yu B."/>
        </authorList>
    </citation>
    <scope>NUCLEOTIDE SEQUENCE</scope>
    <source>
        <strain evidence="1">NM73_A23</strain>
    </source>
</reference>
<proteinExistence type="predicted"/>
<evidence type="ECO:0000313" key="2">
    <source>
        <dbReference type="Proteomes" id="UP000308886"/>
    </source>
</evidence>
<protein>
    <submittedName>
        <fullName evidence="1">DUF4253 domain-containing protein</fullName>
    </submittedName>
</protein>
<organism evidence="1 2">
    <name type="scientific">Palleniella muris</name>
    <dbReference type="NCBI Taxonomy" id="3038145"/>
    <lineage>
        <taxon>Bacteria</taxon>
        <taxon>Pseudomonadati</taxon>
        <taxon>Bacteroidota</taxon>
        <taxon>Bacteroidia</taxon>
        <taxon>Bacteroidales</taxon>
        <taxon>Prevotellaceae</taxon>
        <taxon>Palleniella</taxon>
    </lineage>
</organism>
<sequence>MSSTILIIILTALCLFLFLKNKKKTIKTGEEPPCILSEKDKESDIRQEAEDDSPIEDENHKELITLLEGCRCRPLSPDLMQHELKEVWQKEYQRGRKEGFCPILLEMTDNLLDGLSTPSCLTEKEEFAKWRQQMLDNPVKDGKALLAERLEGERELFKENDEDADWEEVMVGTSEGAEASTAFDFYGYDVMLVEVPVKNPWQVFAYLPMGGWNECPDAEEQMAVAKYWFEKYGAVIAGISSDTIVYVLPQPVTKDTLKLAEEQFAYCPDIVDQGYGNLATLADANKESTVWNFWWD</sequence>
<keyword evidence="2" id="KW-1185">Reference proteome</keyword>
<gene>
    <name evidence="1" type="ORF">E5358_04045</name>
</gene>